<proteinExistence type="predicted"/>
<feature type="compositionally biased region" description="Polar residues" evidence="2">
    <location>
        <begin position="590"/>
        <end position="605"/>
    </location>
</feature>
<feature type="compositionally biased region" description="Low complexity" evidence="2">
    <location>
        <begin position="606"/>
        <end position="621"/>
    </location>
</feature>
<dbReference type="EMBL" id="QUTA01008048">
    <property type="protein sequence ID" value="RHY04975.1"/>
    <property type="molecule type" value="Genomic_DNA"/>
</dbReference>
<dbReference type="AlphaFoldDB" id="A0A397AFE7"/>
<keyword evidence="1" id="KW-0175">Coiled coil</keyword>
<evidence type="ECO:0000313" key="4">
    <source>
        <dbReference type="Proteomes" id="UP000266239"/>
    </source>
</evidence>
<dbReference type="Proteomes" id="UP000266239">
    <property type="component" value="Unassembled WGS sequence"/>
</dbReference>
<feature type="compositionally biased region" description="Polar residues" evidence="2">
    <location>
        <begin position="568"/>
        <end position="578"/>
    </location>
</feature>
<feature type="coiled-coil region" evidence="1">
    <location>
        <begin position="179"/>
        <end position="213"/>
    </location>
</feature>
<gene>
    <name evidence="3" type="ORF">DYB25_010428</name>
</gene>
<organism evidence="3 4">
    <name type="scientific">Aphanomyces astaci</name>
    <name type="common">Crayfish plague agent</name>
    <dbReference type="NCBI Taxonomy" id="112090"/>
    <lineage>
        <taxon>Eukaryota</taxon>
        <taxon>Sar</taxon>
        <taxon>Stramenopiles</taxon>
        <taxon>Oomycota</taxon>
        <taxon>Saprolegniomycetes</taxon>
        <taxon>Saprolegniales</taxon>
        <taxon>Verrucalvaceae</taxon>
        <taxon>Aphanomyces</taxon>
    </lineage>
</organism>
<evidence type="ECO:0000313" key="3">
    <source>
        <dbReference type="EMBL" id="RHY04975.1"/>
    </source>
</evidence>
<accession>A0A397AFE7</accession>
<feature type="region of interest" description="Disordered" evidence="2">
    <location>
        <begin position="313"/>
        <end position="338"/>
    </location>
</feature>
<evidence type="ECO:0000256" key="1">
    <source>
        <dbReference type="SAM" id="Coils"/>
    </source>
</evidence>
<feature type="compositionally biased region" description="Polar residues" evidence="2">
    <location>
        <begin position="324"/>
        <end position="338"/>
    </location>
</feature>
<reference evidence="3 4" key="1">
    <citation type="submission" date="2018-08" db="EMBL/GenBank/DDBJ databases">
        <title>Aphanomyces genome sequencing and annotation.</title>
        <authorList>
            <person name="Minardi D."/>
            <person name="Oidtmann B."/>
            <person name="Van Der Giezen M."/>
            <person name="Studholme D.J."/>
        </authorList>
    </citation>
    <scope>NUCLEOTIDE SEQUENCE [LARGE SCALE GENOMIC DNA]</scope>
    <source>
        <strain evidence="3 4">Yx</strain>
    </source>
</reference>
<name>A0A397AFE7_APHAT</name>
<feature type="region of interest" description="Disordered" evidence="2">
    <location>
        <begin position="553"/>
        <end position="621"/>
    </location>
</feature>
<evidence type="ECO:0000256" key="2">
    <source>
        <dbReference type="SAM" id="MobiDB-lite"/>
    </source>
</evidence>
<protein>
    <submittedName>
        <fullName evidence="3">Uncharacterized protein</fullName>
    </submittedName>
</protein>
<dbReference type="VEuPathDB" id="FungiDB:H257_13813"/>
<sequence>MSYAQALRNFVTESLQDVDAGTLIHLCDTFHLDPTAFPTKQDIQRSIVDLVVKDRETALGLFVAWKQVLTTGGGAAESIVLDNTAFANAFLPIDAPSSPLQQQQAAIPTPPQTPKRLFDFVLDRDLAVLGDELLRLESAYKEAERGLHQGGITYEKIKRFLQSLTKALTSTLHFKCQRLTDTEAALALATATVEALEAKLEQQRLTLDVMRAKWTAAAKDALCGRVQLRRCRKRLREVDGLAAEATFLRARAMEMQHMVHKYIVVGHRACDLLGMGHVHTSAFQDAKGAFVKSADRSSIAWRVLRYLNTVSSPTLSHPPPSSKEVPSTTMGYSPSSGDTANMPSIKLPCQRRRDVLFDLSVVVILGGGQQLSSVVHRLCLQFGYSSLDVDAWRSDSSSTDDAPEVDTKPVPVPHDRLARAIQAIGSVLVYNWPGLAPGDIHRLVQHGTDVKMVVDLGDNPPSTTSLSLAHSCGVYCKLPTQPPLHVDQMVQDTALVWRAYQDRLYTHVGILWDGPTDVLNERSAMMHEEMSQRMAVEWAKHVAVLADKKAAADAKAKAKLQPAKRPPSRSTTPSQKTKPGTPAKAATSAKGKTQASPTNAPSKGSKTPVKKAPATTPVKKK</sequence>
<comment type="caution">
    <text evidence="3">The sequence shown here is derived from an EMBL/GenBank/DDBJ whole genome shotgun (WGS) entry which is preliminary data.</text>
</comment>